<dbReference type="PANTHER" id="PTHR12461">
    <property type="entry name" value="HYPOXIA-INDUCIBLE FACTOR 1 ALPHA INHIBITOR-RELATED"/>
    <property type="match status" value="1"/>
</dbReference>
<dbReference type="GeneTree" id="ENSGT00940000158493"/>
<protein>
    <recommendedName>
        <fullName evidence="1">JmjC domain-containing protein</fullName>
    </recommendedName>
</protein>
<dbReference type="InterPro" id="IPR003347">
    <property type="entry name" value="JmjC_dom"/>
</dbReference>
<dbReference type="OMA" id="LYDDRPV"/>
<dbReference type="AlphaFoldDB" id="A0A3P8NB15"/>
<dbReference type="PROSITE" id="PS51184">
    <property type="entry name" value="JMJC"/>
    <property type="match status" value="1"/>
</dbReference>
<reference evidence="2" key="1">
    <citation type="submission" date="2018-05" db="EMBL/GenBank/DDBJ databases">
        <authorList>
            <person name="Datahose"/>
        </authorList>
    </citation>
    <scope>NUCLEOTIDE SEQUENCE</scope>
</reference>
<dbReference type="InterPro" id="IPR041667">
    <property type="entry name" value="Cupin_8"/>
</dbReference>
<dbReference type="GO" id="GO:0000049">
    <property type="term" value="F:tRNA binding"/>
    <property type="evidence" value="ECO:0007669"/>
    <property type="project" value="TreeGrafter"/>
</dbReference>
<dbReference type="SMART" id="SM00558">
    <property type="entry name" value="JmjC"/>
    <property type="match status" value="1"/>
</dbReference>
<name>A0A3P8NB15_ASTCA</name>
<organism evidence="2 3">
    <name type="scientific">Astatotilapia calliptera</name>
    <name type="common">Eastern happy</name>
    <name type="synonym">Chromis callipterus</name>
    <dbReference type="NCBI Taxonomy" id="8154"/>
    <lineage>
        <taxon>Eukaryota</taxon>
        <taxon>Metazoa</taxon>
        <taxon>Chordata</taxon>
        <taxon>Craniata</taxon>
        <taxon>Vertebrata</taxon>
        <taxon>Euteleostomi</taxon>
        <taxon>Actinopterygii</taxon>
        <taxon>Neopterygii</taxon>
        <taxon>Teleostei</taxon>
        <taxon>Neoteleostei</taxon>
        <taxon>Acanthomorphata</taxon>
        <taxon>Ovalentaria</taxon>
        <taxon>Cichlomorphae</taxon>
        <taxon>Cichliformes</taxon>
        <taxon>Cichlidae</taxon>
        <taxon>African cichlids</taxon>
        <taxon>Pseudocrenilabrinae</taxon>
        <taxon>Haplochromini</taxon>
        <taxon>Astatotilapia</taxon>
    </lineage>
</organism>
<dbReference type="Bgee" id="ENSACLG00000001367">
    <property type="expression patterns" value="Expressed in testis and 7 other cell types or tissues"/>
</dbReference>
<evidence type="ECO:0000313" key="2">
    <source>
        <dbReference type="Ensembl" id="ENSACLP00000001992.2"/>
    </source>
</evidence>
<dbReference type="GO" id="GO:0031591">
    <property type="term" value="P:wybutosine biosynthetic process"/>
    <property type="evidence" value="ECO:0007669"/>
    <property type="project" value="TreeGrafter"/>
</dbReference>
<dbReference type="OrthoDB" id="263283at2759"/>
<dbReference type="Ensembl" id="ENSACLT00000002038.2">
    <property type="protein sequence ID" value="ENSACLP00000001992.2"/>
    <property type="gene ID" value="ENSACLG00000001367.2"/>
</dbReference>
<dbReference type="Proteomes" id="UP000265100">
    <property type="component" value="Chromosome 16"/>
</dbReference>
<evidence type="ECO:0000259" key="1">
    <source>
        <dbReference type="PROSITE" id="PS51184"/>
    </source>
</evidence>
<evidence type="ECO:0000313" key="3">
    <source>
        <dbReference type="Proteomes" id="UP000265100"/>
    </source>
</evidence>
<proteinExistence type="predicted"/>
<reference evidence="2" key="2">
    <citation type="submission" date="2025-08" db="UniProtKB">
        <authorList>
            <consortium name="Ensembl"/>
        </authorList>
    </citation>
    <scope>IDENTIFICATION</scope>
</reference>
<dbReference type="PANTHER" id="PTHR12461:SF104">
    <property type="entry name" value="TRNA WYBUTOSINE-SYNTHESIZING PROTEIN 5"/>
    <property type="match status" value="1"/>
</dbReference>
<reference evidence="2" key="3">
    <citation type="submission" date="2025-09" db="UniProtKB">
        <authorList>
            <consortium name="Ensembl"/>
        </authorList>
    </citation>
    <scope>IDENTIFICATION</scope>
</reference>
<sequence>MELQEKIPVPVFAAVDREVFLRNIYPQRQPAVLRGVSLGPCLEKWTVDYLGEKGGDKEVKIHVSTVPQMDFLHKNFAYKTLPFNEFVRRASEKKHSDFFLCEEPAELSKQFPGLAEDFHTPDFFEPEQFFSSVFRISSCGLQLWTHYDVMDNLLAQVTGTKRVVLYSPQDALHLYLSGDKSEVLDIDAPDLKRFPKFVRAKRYECVLEPGDLLFIPALWFHNTLALQFGVGVNIFWRHLPADSYDKKDPYGNKDPVAATRALQALERALHTLDELPAEYRDFYGRRMIQRIQKRTYCDGKIDAEQNSTLPSSPFTKPG</sequence>
<dbReference type="Gene3D" id="2.60.120.650">
    <property type="entry name" value="Cupin"/>
    <property type="match status" value="1"/>
</dbReference>
<accession>A0A3P8NB15</accession>
<keyword evidence="3" id="KW-1185">Reference proteome</keyword>
<dbReference type="SUPFAM" id="SSF51197">
    <property type="entry name" value="Clavaminate synthase-like"/>
    <property type="match status" value="1"/>
</dbReference>
<dbReference type="Pfam" id="PF13621">
    <property type="entry name" value="Cupin_8"/>
    <property type="match status" value="1"/>
</dbReference>
<dbReference type="STRING" id="8154.ENSACLP00000001992"/>
<dbReference type="Gene3D" id="6.10.140.1470">
    <property type="match status" value="1"/>
</dbReference>
<gene>
    <name evidence="2" type="primary">TYW5</name>
</gene>
<feature type="domain" description="JmjC" evidence="1">
    <location>
        <begin position="89"/>
        <end position="253"/>
    </location>
</feature>